<organism evidence="1 2">
    <name type="scientific">Bathymodiolus thermophilus thioautotrophic gill symbiont</name>
    <dbReference type="NCBI Taxonomy" id="2360"/>
    <lineage>
        <taxon>Bacteria</taxon>
        <taxon>Pseudomonadati</taxon>
        <taxon>Pseudomonadota</taxon>
        <taxon>Gammaproteobacteria</taxon>
        <taxon>sulfur-oxidizing symbionts</taxon>
    </lineage>
</organism>
<comment type="caution">
    <text evidence="1">The sequence shown here is derived from an EMBL/GenBank/DDBJ whole genome shotgun (WGS) entry which is preliminary data.</text>
</comment>
<evidence type="ECO:0000313" key="2">
    <source>
        <dbReference type="Proteomes" id="UP000626656"/>
    </source>
</evidence>
<name>A0ABN7G9E1_9GAMM</name>
<dbReference type="Proteomes" id="UP000626656">
    <property type="component" value="Unassembled WGS sequence"/>
</dbReference>
<proteinExistence type="predicted"/>
<protein>
    <submittedName>
        <fullName evidence="1">Uncharacterized protein</fullName>
    </submittedName>
</protein>
<evidence type="ECO:0000313" key="1">
    <source>
        <dbReference type="EMBL" id="CAB5500766.1"/>
    </source>
</evidence>
<reference evidence="1 2" key="1">
    <citation type="submission" date="2020-05" db="EMBL/GenBank/DDBJ databases">
        <authorList>
            <person name="Petersen J."/>
            <person name="Sayavedra L."/>
        </authorList>
    </citation>
    <scope>NUCLEOTIDE SEQUENCE [LARGE SCALE GENOMIC DNA]</scope>
    <source>
        <strain evidence="1">B azoricus SOX ET2 1586I</strain>
    </source>
</reference>
<accession>A0ABN7G9E1</accession>
<gene>
    <name evidence="1" type="ORF">AZO1586I_701</name>
</gene>
<sequence length="37" mass="4110">MGFIFSSHLRAQSLSTLDMRGMGSVLKLKLANILYPL</sequence>
<dbReference type="EMBL" id="CAHJWF010000185">
    <property type="protein sequence ID" value="CAB5500766.1"/>
    <property type="molecule type" value="Genomic_DNA"/>
</dbReference>
<keyword evidence="2" id="KW-1185">Reference proteome</keyword>